<sequence>MTTEIVEVLLPKISAFCLALQNGEDFQYQTHKIASESNKHHRLFLSSSSSGCSMSVVGNCLLSSLQVAFLSREFSFDFSFELRRTFYLIKLARDDKIIQLAKNVIALQENFDN</sequence>
<reference evidence="1 2" key="1">
    <citation type="submission" date="2015-04" db="EMBL/GenBank/DDBJ databases">
        <authorList>
            <person name="Syromyatnikov M.Y."/>
            <person name="Popov V.N."/>
        </authorList>
    </citation>
    <scope>NUCLEOTIDE SEQUENCE [LARGE SCALE GENOMIC DNA]</scope>
</reference>
<organism evidence="1 2">
    <name type="scientific">Clunio marinus</name>
    <dbReference type="NCBI Taxonomy" id="568069"/>
    <lineage>
        <taxon>Eukaryota</taxon>
        <taxon>Metazoa</taxon>
        <taxon>Ecdysozoa</taxon>
        <taxon>Arthropoda</taxon>
        <taxon>Hexapoda</taxon>
        <taxon>Insecta</taxon>
        <taxon>Pterygota</taxon>
        <taxon>Neoptera</taxon>
        <taxon>Endopterygota</taxon>
        <taxon>Diptera</taxon>
        <taxon>Nematocera</taxon>
        <taxon>Chironomoidea</taxon>
        <taxon>Chironomidae</taxon>
        <taxon>Clunio</taxon>
    </lineage>
</organism>
<accession>A0A1J1ICF3</accession>
<name>A0A1J1ICF3_9DIPT</name>
<dbReference type="AlphaFoldDB" id="A0A1J1ICF3"/>
<evidence type="ECO:0000313" key="2">
    <source>
        <dbReference type="Proteomes" id="UP000183832"/>
    </source>
</evidence>
<evidence type="ECO:0000313" key="1">
    <source>
        <dbReference type="EMBL" id="CRK97967.1"/>
    </source>
</evidence>
<gene>
    <name evidence="1" type="ORF">CLUMA_CG011339</name>
</gene>
<dbReference type="EMBL" id="CVRI01000047">
    <property type="protein sequence ID" value="CRK97967.1"/>
    <property type="molecule type" value="Genomic_DNA"/>
</dbReference>
<protein>
    <submittedName>
        <fullName evidence="1">CLUMA_CG011339, isoform A</fullName>
    </submittedName>
</protein>
<dbReference type="Proteomes" id="UP000183832">
    <property type="component" value="Unassembled WGS sequence"/>
</dbReference>
<proteinExistence type="predicted"/>
<keyword evidence="2" id="KW-1185">Reference proteome</keyword>